<keyword evidence="3" id="KW-0378">Hydrolase</keyword>
<keyword evidence="3" id="KW-0326">Glycosidase</keyword>
<evidence type="ECO:0000256" key="3">
    <source>
        <dbReference type="RuleBase" id="RU003788"/>
    </source>
</evidence>
<evidence type="ECO:0000256" key="1">
    <source>
        <dbReference type="ARBA" id="ARBA00022529"/>
    </source>
</evidence>
<comment type="catalytic activity">
    <reaction evidence="3">
        <text>Hydrolysis of (1-&gt;4)-beta-linkages between N-acetylmuramic acid and N-acetyl-D-glucosamine residues in a peptidoglycan and between N-acetyl-D-glucosamine residues in chitodextrins.</text>
        <dbReference type="EC" id="3.2.1.17"/>
    </reaction>
</comment>
<evidence type="ECO:0000256" key="2">
    <source>
        <dbReference type="ARBA" id="ARBA00022638"/>
    </source>
</evidence>
<accession>A0A0N7CF00</accession>
<dbReference type="GO" id="GO:0042742">
    <property type="term" value="P:defense response to bacterium"/>
    <property type="evidence" value="ECO:0007669"/>
    <property type="project" value="UniProtKB-KW"/>
</dbReference>
<evidence type="ECO:0000313" key="4">
    <source>
        <dbReference type="EMBL" id="AKJ74054.1"/>
    </source>
</evidence>
<sequence>MKVAADAVDKAVKVDIPISMRAALYSFTFNAGTGAFRKINHVEEDQQW</sequence>
<dbReference type="EC" id="3.2.1.17" evidence="3"/>
<evidence type="ECO:0000313" key="5">
    <source>
        <dbReference type="Proteomes" id="UP000202469"/>
    </source>
</evidence>
<keyword evidence="1 3" id="KW-0929">Antimicrobial</keyword>
<dbReference type="InterPro" id="IPR023346">
    <property type="entry name" value="Lysozyme-like_dom_sf"/>
</dbReference>
<proteinExistence type="inferred from homology"/>
<gene>
    <name evidence="4" type="ORF">SP36_82</name>
</gene>
<dbReference type="GO" id="GO:0003796">
    <property type="term" value="F:lysozyme activity"/>
    <property type="evidence" value="ECO:0007669"/>
    <property type="project" value="UniProtKB-EC"/>
</dbReference>
<organism evidence="4 5">
    <name type="scientific">Salmonella phage 36</name>
    <dbReference type="NCBI Taxonomy" id="1654889"/>
    <lineage>
        <taxon>Viruses</taxon>
        <taxon>Duplodnaviria</taxon>
        <taxon>Heunggongvirae</taxon>
        <taxon>Uroviricota</taxon>
        <taxon>Caudoviricetes</taxon>
        <taxon>Drexlerviridae</taxon>
        <taxon>Tempevirinae</taxon>
        <taxon>Tlsvirus</taxon>
        <taxon>Tlsvirus tv36</taxon>
    </lineage>
</organism>
<dbReference type="InterPro" id="IPR023347">
    <property type="entry name" value="Lysozyme_dom_sf"/>
</dbReference>
<dbReference type="KEGG" id="vg:26794592"/>
<protein>
    <recommendedName>
        <fullName evidence="3">Lysozyme</fullName>
        <ecNumber evidence="3">3.2.1.17</ecNumber>
    </recommendedName>
</protein>
<reference evidence="4 5" key="1">
    <citation type="journal article" date="2016" name="Virus Genes">
        <title>Genomic characterization of Salmonella bacteriophages isolated from India.</title>
        <authorList>
            <person name="Karpe Y.A."/>
            <person name="Kanade G.D."/>
            <person name="Pingale K.D."/>
            <person name="Arankalle V.A."/>
            <person name="Banerjee K."/>
        </authorList>
    </citation>
    <scope>NUCLEOTIDE SEQUENCE [LARGE SCALE GENOMIC DNA]</scope>
</reference>
<dbReference type="InterPro" id="IPR002196">
    <property type="entry name" value="Glyco_hydro_24"/>
</dbReference>
<dbReference type="GO" id="GO:0009253">
    <property type="term" value="P:peptidoglycan catabolic process"/>
    <property type="evidence" value="ECO:0007669"/>
    <property type="project" value="InterPro"/>
</dbReference>
<dbReference type="RefSeq" id="YP_009223504.1">
    <property type="nucleotide sequence ID" value="NC_029071.1"/>
</dbReference>
<dbReference type="Pfam" id="PF00959">
    <property type="entry name" value="Phage_lysozyme"/>
    <property type="match status" value="1"/>
</dbReference>
<dbReference type="GO" id="GO:0016998">
    <property type="term" value="P:cell wall macromolecule catabolic process"/>
    <property type="evidence" value="ECO:0007669"/>
    <property type="project" value="InterPro"/>
</dbReference>
<dbReference type="Gene3D" id="1.10.530.40">
    <property type="match status" value="1"/>
</dbReference>
<dbReference type="SUPFAM" id="SSF53955">
    <property type="entry name" value="Lysozyme-like"/>
    <property type="match status" value="1"/>
</dbReference>
<keyword evidence="2 3" id="KW-0081">Bacteriolytic enzyme</keyword>
<comment type="similarity">
    <text evidence="3">Belongs to the glycosyl hydrolase 24 family.</text>
</comment>
<dbReference type="GeneID" id="26794592"/>
<name>A0A0N7CF00_9CAUD</name>
<dbReference type="GO" id="GO:0031640">
    <property type="term" value="P:killing of cells of another organism"/>
    <property type="evidence" value="ECO:0007669"/>
    <property type="project" value="UniProtKB-KW"/>
</dbReference>
<dbReference type="EMBL" id="KR296690">
    <property type="protein sequence ID" value="AKJ74054.1"/>
    <property type="molecule type" value="Genomic_DNA"/>
</dbReference>
<dbReference type="SMR" id="A0A0N7CF00"/>
<dbReference type="Proteomes" id="UP000202469">
    <property type="component" value="Genome"/>
</dbReference>